<dbReference type="AlphaFoldDB" id="A0AAC8Z225"/>
<evidence type="ECO:0000313" key="1">
    <source>
        <dbReference type="EMBL" id="AMU90204.1"/>
    </source>
</evidence>
<dbReference type="Proteomes" id="UP000076088">
    <property type="component" value="Chromosome"/>
</dbReference>
<sequence length="53" mass="6090">MALWVEKHHGDGGHDFIDAKIEELVLATEMDGVRLWEEVARRLEQLGERTSQS</sequence>
<gene>
    <name evidence="1" type="ORF">ATM17_14310</name>
</gene>
<reference evidence="2" key="1">
    <citation type="submission" date="2015-11" db="EMBL/GenBank/DDBJ databases">
        <title>Complete genome sequence of a polyethylene-glycol degrader Sphingopyxis macrogoltabida 203N (NBRC 111659).</title>
        <authorList>
            <person name="Yoshiyuki O."/>
            <person name="Shouta N."/>
            <person name="Nagata Y."/>
            <person name="Numata M."/>
            <person name="Tsuchikane K."/>
            <person name="Hosoyama A."/>
            <person name="Yamazoe A."/>
            <person name="Tsuda M."/>
            <person name="Fujita N."/>
            <person name="Kawai F."/>
        </authorList>
    </citation>
    <scope>NUCLEOTIDE SEQUENCE [LARGE SCALE GENOMIC DNA]</scope>
    <source>
        <strain evidence="2">203N</strain>
    </source>
</reference>
<reference evidence="1 2" key="2">
    <citation type="journal article" date="2016" name="Genome Announc.">
        <title>Complete Genome Sequence of Sphingopyxis macrogoltabida Strain 203N (NBRC 111659), a Polyethylene Glycol Degrader.</title>
        <authorList>
            <person name="Ohtsubo Y."/>
            <person name="Nonoyama S."/>
            <person name="Nagata Y."/>
            <person name="Numata M."/>
            <person name="Tsuchikane K."/>
            <person name="Hosoyama A."/>
            <person name="Yamazoe A."/>
            <person name="Tsuda M."/>
            <person name="Fujita N."/>
            <person name="Kawai F."/>
        </authorList>
    </citation>
    <scope>NUCLEOTIDE SEQUENCE [LARGE SCALE GENOMIC DNA]</scope>
    <source>
        <strain evidence="1 2">203N</strain>
    </source>
</reference>
<dbReference type="EMBL" id="CP013344">
    <property type="protein sequence ID" value="AMU90204.1"/>
    <property type="molecule type" value="Genomic_DNA"/>
</dbReference>
<accession>A0AAC8Z225</accession>
<dbReference type="Pfam" id="PF22284">
    <property type="entry name" value="DUF6961"/>
    <property type="match status" value="1"/>
</dbReference>
<organism evidence="1 2">
    <name type="scientific">Sphingopyxis macrogoltabida</name>
    <name type="common">Sphingomonas macrogoltabidus</name>
    <dbReference type="NCBI Taxonomy" id="33050"/>
    <lineage>
        <taxon>Bacteria</taxon>
        <taxon>Pseudomonadati</taxon>
        <taxon>Pseudomonadota</taxon>
        <taxon>Alphaproteobacteria</taxon>
        <taxon>Sphingomonadales</taxon>
        <taxon>Sphingomonadaceae</taxon>
        <taxon>Sphingopyxis</taxon>
    </lineage>
</organism>
<protein>
    <submittedName>
        <fullName evidence="1">Uncharacterized protein</fullName>
    </submittedName>
</protein>
<evidence type="ECO:0000313" key="2">
    <source>
        <dbReference type="Proteomes" id="UP000076088"/>
    </source>
</evidence>
<proteinExistence type="predicted"/>
<dbReference type="InterPro" id="IPR054234">
    <property type="entry name" value="DUF6961"/>
</dbReference>
<name>A0AAC8Z225_SPHMC</name>
<keyword evidence="2" id="KW-1185">Reference proteome</keyword>